<dbReference type="InParanoid" id="A0A0D0E5S3"/>
<name>A0A0D0E5S3_9AGAM</name>
<accession>A0A0D0E5S3</accession>
<feature type="coiled-coil region" evidence="1">
    <location>
        <begin position="105"/>
        <end position="212"/>
    </location>
</feature>
<dbReference type="AlphaFoldDB" id="A0A0D0E5S3"/>
<protein>
    <submittedName>
        <fullName evidence="2">Uncharacterized protein</fullName>
    </submittedName>
</protein>
<evidence type="ECO:0000313" key="3">
    <source>
        <dbReference type="Proteomes" id="UP000054538"/>
    </source>
</evidence>
<evidence type="ECO:0000256" key="1">
    <source>
        <dbReference type="SAM" id="Coils"/>
    </source>
</evidence>
<keyword evidence="1" id="KW-0175">Coiled coil</keyword>
<evidence type="ECO:0000313" key="2">
    <source>
        <dbReference type="EMBL" id="KIK92870.1"/>
    </source>
</evidence>
<dbReference type="EMBL" id="KN825235">
    <property type="protein sequence ID" value="KIK92870.1"/>
    <property type="molecule type" value="Genomic_DNA"/>
</dbReference>
<dbReference type="HOGENOM" id="CLU_1230281_0_0_1"/>
<dbReference type="Proteomes" id="UP000054538">
    <property type="component" value="Unassembled WGS sequence"/>
</dbReference>
<organism evidence="2 3">
    <name type="scientific">Paxillus rubicundulus Ve08.2h10</name>
    <dbReference type="NCBI Taxonomy" id="930991"/>
    <lineage>
        <taxon>Eukaryota</taxon>
        <taxon>Fungi</taxon>
        <taxon>Dikarya</taxon>
        <taxon>Basidiomycota</taxon>
        <taxon>Agaricomycotina</taxon>
        <taxon>Agaricomycetes</taxon>
        <taxon>Agaricomycetidae</taxon>
        <taxon>Boletales</taxon>
        <taxon>Paxilineae</taxon>
        <taxon>Paxillaceae</taxon>
        <taxon>Paxillus</taxon>
    </lineage>
</organism>
<reference evidence="3" key="2">
    <citation type="submission" date="2015-01" db="EMBL/GenBank/DDBJ databases">
        <title>Evolutionary Origins and Diversification of the Mycorrhizal Mutualists.</title>
        <authorList>
            <consortium name="DOE Joint Genome Institute"/>
            <consortium name="Mycorrhizal Genomics Consortium"/>
            <person name="Kohler A."/>
            <person name="Kuo A."/>
            <person name="Nagy L.G."/>
            <person name="Floudas D."/>
            <person name="Copeland A."/>
            <person name="Barry K.W."/>
            <person name="Cichocki N."/>
            <person name="Veneault-Fourrey C."/>
            <person name="LaButti K."/>
            <person name="Lindquist E.A."/>
            <person name="Lipzen A."/>
            <person name="Lundell T."/>
            <person name="Morin E."/>
            <person name="Murat C."/>
            <person name="Riley R."/>
            <person name="Ohm R."/>
            <person name="Sun H."/>
            <person name="Tunlid A."/>
            <person name="Henrissat B."/>
            <person name="Grigoriev I.V."/>
            <person name="Hibbett D.S."/>
            <person name="Martin F."/>
        </authorList>
    </citation>
    <scope>NUCLEOTIDE SEQUENCE [LARGE SCALE GENOMIC DNA]</scope>
    <source>
        <strain evidence="3">Ve08.2h10</strain>
    </source>
</reference>
<gene>
    <name evidence="2" type="ORF">PAXRUDRAFT_12978</name>
</gene>
<sequence>MPSMPPPPIQPQPALPIPPHGNVLYRGASQPQQQHYVRGVEARVNYTATVLQATENAHAERHRNHQRCNAHAALGPAAPIPNPPAEPNHNHVNVDFQQNIFNVQHEAEEQQWQQLQWEAQQAAEERQHLQWAAEERERQAAEERQQLQLMAEERERQAAEERQKLEWMAEQAERQAAQEELLRQEVDHWHRLAQAEQECLCQEAEQQCLTQEHSEHKQQEHLEDL</sequence>
<proteinExistence type="predicted"/>
<keyword evidence="3" id="KW-1185">Reference proteome</keyword>
<reference evidence="2 3" key="1">
    <citation type="submission" date="2014-04" db="EMBL/GenBank/DDBJ databases">
        <authorList>
            <consortium name="DOE Joint Genome Institute"/>
            <person name="Kuo A."/>
            <person name="Kohler A."/>
            <person name="Jargeat P."/>
            <person name="Nagy L.G."/>
            <person name="Floudas D."/>
            <person name="Copeland A."/>
            <person name="Barry K.W."/>
            <person name="Cichocki N."/>
            <person name="Veneault-Fourrey C."/>
            <person name="LaButti K."/>
            <person name="Lindquist E.A."/>
            <person name="Lipzen A."/>
            <person name="Lundell T."/>
            <person name="Morin E."/>
            <person name="Murat C."/>
            <person name="Sun H."/>
            <person name="Tunlid A."/>
            <person name="Henrissat B."/>
            <person name="Grigoriev I.V."/>
            <person name="Hibbett D.S."/>
            <person name="Martin F."/>
            <person name="Nordberg H.P."/>
            <person name="Cantor M.N."/>
            <person name="Hua S.X."/>
        </authorList>
    </citation>
    <scope>NUCLEOTIDE SEQUENCE [LARGE SCALE GENOMIC DNA]</scope>
    <source>
        <strain evidence="2 3">Ve08.2h10</strain>
    </source>
</reference>